<sequence>MNKPPVLIDQWSDLRRYTAARIALGRTGASLPVNEVLEFALAHAQARDAVHTPLDVEALTAQLELHETEVLQIRSRAQDRATYLSRPDWGRRLDDESAKKLAESQNKNADVLFVLSDGLSSSAVQKHAAPLLNALRPLLANYQWAPLLIATQARVALADEAGELLGARLVISLIGERPGLSSPDSLGAYLTFNPRIGRNDSERNCISNIRPEGLDYAEAARQIAELIHAALKLSLTGVNLRLDPTLPTLSAM</sequence>
<keyword evidence="2 5" id="KW-0456">Lyase</keyword>
<dbReference type="NCBIfam" id="NF003971">
    <property type="entry name" value="PRK05465.1"/>
    <property type="match status" value="1"/>
</dbReference>
<dbReference type="InterPro" id="IPR042255">
    <property type="entry name" value="EutC_N"/>
</dbReference>
<dbReference type="GO" id="GO:0046336">
    <property type="term" value="P:ethanolamine catabolic process"/>
    <property type="evidence" value="ECO:0007669"/>
    <property type="project" value="UniProtKB-UniRule"/>
</dbReference>
<evidence type="ECO:0000313" key="6">
    <source>
        <dbReference type="EMBL" id="PTU30706.1"/>
    </source>
</evidence>
<accession>A0A2T5MDQ4</accession>
<dbReference type="Pfam" id="PF05985">
    <property type="entry name" value="EutC"/>
    <property type="match status" value="1"/>
</dbReference>
<keyword evidence="3 5" id="KW-0170">Cobalt</keyword>
<comment type="pathway">
    <text evidence="5">Amine and polyamine degradation; ethanolamine degradation.</text>
</comment>
<dbReference type="UniPathway" id="UPA00560"/>
<dbReference type="EC" id="4.3.1.7" evidence="5"/>
<dbReference type="GO" id="GO:0009350">
    <property type="term" value="C:ethanolamine ammonia-lyase complex"/>
    <property type="evidence" value="ECO:0007669"/>
    <property type="project" value="UniProtKB-UniRule"/>
</dbReference>
<dbReference type="AlphaFoldDB" id="A0A2T5MDQ4"/>
<dbReference type="InterPro" id="IPR042251">
    <property type="entry name" value="EutC_C"/>
</dbReference>
<keyword evidence="1 5" id="KW-0846">Cobalamin</keyword>
<feature type="binding site" evidence="5">
    <location>
        <position position="176"/>
    </location>
    <ligand>
        <name>adenosylcob(III)alamin</name>
        <dbReference type="ChEBI" id="CHEBI:18408"/>
    </ligand>
</feature>
<dbReference type="EMBL" id="QANS01000005">
    <property type="protein sequence ID" value="PTU30706.1"/>
    <property type="molecule type" value="Genomic_DNA"/>
</dbReference>
<dbReference type="PANTHER" id="PTHR39330:SF1">
    <property type="entry name" value="ETHANOLAMINE AMMONIA-LYASE SMALL SUBUNIT"/>
    <property type="match status" value="1"/>
</dbReference>
<gene>
    <name evidence="5" type="primary">eutC</name>
    <name evidence="6" type="ORF">CJD38_14540</name>
</gene>
<evidence type="ECO:0000313" key="7">
    <source>
        <dbReference type="Proteomes" id="UP000244248"/>
    </source>
</evidence>
<comment type="similarity">
    <text evidence="5">Belongs to the EutC family.</text>
</comment>
<dbReference type="InterPro" id="IPR009246">
    <property type="entry name" value="EutC"/>
</dbReference>
<dbReference type="Gene3D" id="3.40.50.11240">
    <property type="entry name" value="Ethanolamine ammonia-lyase light chain (EutC)"/>
    <property type="match status" value="1"/>
</dbReference>
<comment type="cofactor">
    <cofactor evidence="5">
        <name>adenosylcob(III)alamin</name>
        <dbReference type="ChEBI" id="CHEBI:18408"/>
    </cofactor>
    <text evidence="5">Binds between the large and small subunits.</text>
</comment>
<comment type="subunit">
    <text evidence="5">The basic unit is a heterodimer which dimerizes to form tetramers. The heterotetramers trimerize; 6 large subunits form a core ring with 6 small subunits projecting outwards.</text>
</comment>
<feature type="binding site" evidence="5">
    <location>
        <position position="155"/>
    </location>
    <ligand>
        <name>adenosylcob(III)alamin</name>
        <dbReference type="ChEBI" id="CHEBI:18408"/>
    </ligand>
</feature>
<dbReference type="Gene3D" id="1.10.30.40">
    <property type="entry name" value="Ethanolamine ammonia-lyase light chain (EutC), N-terminal domain"/>
    <property type="match status" value="1"/>
</dbReference>
<name>A0A2T5MDQ4_9GAMM</name>
<keyword evidence="4 5" id="KW-1283">Bacterial microcompartment</keyword>
<comment type="subcellular location">
    <subcellularLocation>
        <location evidence="5">Bacterial microcompartment</location>
    </subcellularLocation>
</comment>
<comment type="caution">
    <text evidence="6">The sequence shown here is derived from an EMBL/GenBank/DDBJ whole genome shotgun (WGS) entry which is preliminary data.</text>
</comment>
<dbReference type="RefSeq" id="WP_107941079.1">
    <property type="nucleotide sequence ID" value="NZ_QANS01000005.1"/>
</dbReference>
<evidence type="ECO:0000256" key="3">
    <source>
        <dbReference type="ARBA" id="ARBA00023285"/>
    </source>
</evidence>
<evidence type="ECO:0000256" key="1">
    <source>
        <dbReference type="ARBA" id="ARBA00022628"/>
    </source>
</evidence>
<dbReference type="GO" id="GO:0031471">
    <property type="term" value="C:ethanolamine degradation polyhedral organelle"/>
    <property type="evidence" value="ECO:0007669"/>
    <property type="project" value="UniProtKB-UniRule"/>
</dbReference>
<dbReference type="GO" id="GO:0031419">
    <property type="term" value="F:cobalamin binding"/>
    <property type="evidence" value="ECO:0007669"/>
    <property type="project" value="UniProtKB-UniRule"/>
</dbReference>
<comment type="function">
    <text evidence="5">Catalyzes the deamination of various vicinal amino-alcohols to oxo compounds. Allows this organism to utilize ethanolamine as the sole source of nitrogen and carbon in the presence of external vitamin B12.</text>
</comment>
<evidence type="ECO:0000256" key="4">
    <source>
        <dbReference type="ARBA" id="ARBA00024446"/>
    </source>
</evidence>
<comment type="catalytic activity">
    <reaction evidence="5">
        <text>ethanolamine = acetaldehyde + NH4(+)</text>
        <dbReference type="Rhea" id="RHEA:15313"/>
        <dbReference type="ChEBI" id="CHEBI:15343"/>
        <dbReference type="ChEBI" id="CHEBI:28938"/>
        <dbReference type="ChEBI" id="CHEBI:57603"/>
        <dbReference type="EC" id="4.3.1.7"/>
    </reaction>
</comment>
<dbReference type="PANTHER" id="PTHR39330">
    <property type="entry name" value="ETHANOLAMINE AMMONIA-LYASE LIGHT CHAIN"/>
    <property type="match status" value="1"/>
</dbReference>
<dbReference type="OrthoDB" id="114248at2"/>
<evidence type="ECO:0000256" key="5">
    <source>
        <dbReference type="HAMAP-Rule" id="MF_00601"/>
    </source>
</evidence>
<feature type="binding site" evidence="5">
    <location>
        <position position="205"/>
    </location>
    <ligand>
        <name>adenosylcob(III)alamin</name>
        <dbReference type="ChEBI" id="CHEBI:18408"/>
    </ligand>
</feature>
<evidence type="ECO:0000256" key="2">
    <source>
        <dbReference type="ARBA" id="ARBA00023239"/>
    </source>
</evidence>
<keyword evidence="7" id="KW-1185">Reference proteome</keyword>
<dbReference type="PIRSF" id="PIRSF018982">
    <property type="entry name" value="EutC"/>
    <property type="match status" value="1"/>
</dbReference>
<dbReference type="GO" id="GO:0008851">
    <property type="term" value="F:ethanolamine ammonia-lyase activity"/>
    <property type="evidence" value="ECO:0007669"/>
    <property type="project" value="UniProtKB-UniRule"/>
</dbReference>
<dbReference type="GO" id="GO:0006520">
    <property type="term" value="P:amino acid metabolic process"/>
    <property type="evidence" value="ECO:0007669"/>
    <property type="project" value="InterPro"/>
</dbReference>
<dbReference type="HAMAP" id="MF_00601">
    <property type="entry name" value="EutC"/>
    <property type="match status" value="1"/>
</dbReference>
<protein>
    <recommendedName>
        <fullName evidence="5">Ethanolamine ammonia-lyase small subunit</fullName>
        <shortName evidence="5">EAL small subunit</shortName>
        <ecNumber evidence="5">4.3.1.7</ecNumber>
    </recommendedName>
</protein>
<reference evidence="6 7" key="1">
    <citation type="submission" date="2018-04" db="EMBL/GenBank/DDBJ databases">
        <title>Novel species isolated from glacier.</title>
        <authorList>
            <person name="Liu Q."/>
            <person name="Xin Y.-H."/>
        </authorList>
    </citation>
    <scope>NUCLEOTIDE SEQUENCE [LARGE SCALE GENOMIC DNA]</scope>
    <source>
        <strain evidence="6 7">GT1R17</strain>
    </source>
</reference>
<dbReference type="Proteomes" id="UP000244248">
    <property type="component" value="Unassembled WGS sequence"/>
</dbReference>
<proteinExistence type="inferred from homology"/>
<organism evidence="6 7">
    <name type="scientific">Stenotrophobium rhamnosiphilum</name>
    <dbReference type="NCBI Taxonomy" id="2029166"/>
    <lineage>
        <taxon>Bacteria</taxon>
        <taxon>Pseudomonadati</taxon>
        <taxon>Pseudomonadota</taxon>
        <taxon>Gammaproteobacteria</taxon>
        <taxon>Nevskiales</taxon>
        <taxon>Nevskiaceae</taxon>
        <taxon>Stenotrophobium</taxon>
    </lineage>
</organism>